<proteinExistence type="predicted"/>
<accession>A0A2T1KD10</accession>
<evidence type="ECO:0000313" key="2">
    <source>
        <dbReference type="Proteomes" id="UP000238385"/>
    </source>
</evidence>
<sequence>MKFPIVTVAMVSVALVYVFWGQTREQPDSTDPARFANLQANPVKISEAVDWAITQVPQICAQAVGDSDDDDAVAECIKRAQPRTSSCRRAVYDRFPDYVNSEALFRDVSISMMNCLVPQSGIVRP</sequence>
<dbReference type="EMBL" id="PXNN01000013">
    <property type="protein sequence ID" value="PSF08011.1"/>
    <property type="molecule type" value="Genomic_DNA"/>
</dbReference>
<reference evidence="1 2" key="1">
    <citation type="submission" date="2018-03" db="EMBL/GenBank/DDBJ databases">
        <title>Marinobacter brunus sp. nov., a marine bacterium of Gamma-proteobacteria isolated from the surface seawater of the South China Sea.</title>
        <authorList>
            <person name="Cheng H."/>
            <person name="Wu Y.-H."/>
            <person name="Xamxidin M."/>
            <person name="Xu X.-W."/>
        </authorList>
    </citation>
    <scope>NUCLEOTIDE SEQUENCE [LARGE SCALE GENOMIC DNA]</scope>
    <source>
        <strain evidence="1 2">JCM 30472</strain>
    </source>
</reference>
<evidence type="ECO:0000313" key="1">
    <source>
        <dbReference type="EMBL" id="PSF08011.1"/>
    </source>
</evidence>
<dbReference type="OrthoDB" id="6367234at2"/>
<dbReference type="RefSeq" id="WP_106671940.1">
    <property type="nucleotide sequence ID" value="NZ_BMFE01000001.1"/>
</dbReference>
<name>A0A2T1KD10_9GAMM</name>
<gene>
    <name evidence="1" type="ORF">C7H08_11485</name>
</gene>
<organism evidence="1 2">
    <name type="scientific">Marinobacter halophilus</name>
    <dbReference type="NCBI Taxonomy" id="1323740"/>
    <lineage>
        <taxon>Bacteria</taxon>
        <taxon>Pseudomonadati</taxon>
        <taxon>Pseudomonadota</taxon>
        <taxon>Gammaproteobacteria</taxon>
        <taxon>Pseudomonadales</taxon>
        <taxon>Marinobacteraceae</taxon>
        <taxon>Marinobacter</taxon>
    </lineage>
</organism>
<comment type="caution">
    <text evidence="1">The sequence shown here is derived from an EMBL/GenBank/DDBJ whole genome shotgun (WGS) entry which is preliminary data.</text>
</comment>
<protein>
    <submittedName>
        <fullName evidence="1">Uncharacterized protein</fullName>
    </submittedName>
</protein>
<keyword evidence="2" id="KW-1185">Reference proteome</keyword>
<dbReference type="AlphaFoldDB" id="A0A2T1KD10"/>
<dbReference type="Proteomes" id="UP000238385">
    <property type="component" value="Unassembled WGS sequence"/>
</dbReference>